<keyword evidence="7" id="KW-0732">Signal</keyword>
<reference evidence="8 9" key="1">
    <citation type="submission" date="2020-07" db="EMBL/GenBank/DDBJ databases">
        <title>Streptomyces isolated from Indian soil.</title>
        <authorList>
            <person name="Mandal S."/>
            <person name="Maiti P.K."/>
        </authorList>
    </citation>
    <scope>NUCLEOTIDE SEQUENCE [LARGE SCALE GENOMIC DNA]</scope>
    <source>
        <strain evidence="8 9">PSKA54</strain>
    </source>
</reference>
<evidence type="ECO:0000313" key="8">
    <source>
        <dbReference type="EMBL" id="MBA4865255.1"/>
    </source>
</evidence>
<comment type="caution">
    <text evidence="8">The sequence shown here is derived from an EMBL/GenBank/DDBJ whole genome shotgun (WGS) entry which is preliminary data.</text>
</comment>
<dbReference type="GO" id="GO:0030213">
    <property type="term" value="P:hyaluronan biosynthetic process"/>
    <property type="evidence" value="ECO:0007669"/>
    <property type="project" value="TreeGrafter"/>
</dbReference>
<accession>A0A7W2D696</accession>
<dbReference type="InterPro" id="IPR029044">
    <property type="entry name" value="Nucleotide-diphossugar_trans"/>
</dbReference>
<feature type="transmembrane region" description="Helical" evidence="6">
    <location>
        <begin position="43"/>
        <end position="61"/>
    </location>
</feature>
<feature type="chain" id="PRO_5030769578" evidence="7">
    <location>
        <begin position="28"/>
        <end position="458"/>
    </location>
</feature>
<dbReference type="GO" id="GO:0005886">
    <property type="term" value="C:plasma membrane"/>
    <property type="evidence" value="ECO:0007669"/>
    <property type="project" value="UniProtKB-SubCell"/>
</dbReference>
<evidence type="ECO:0000256" key="7">
    <source>
        <dbReference type="SAM" id="SignalP"/>
    </source>
</evidence>
<dbReference type="AlphaFoldDB" id="A0A7W2D696"/>
<dbReference type="PANTHER" id="PTHR22913">
    <property type="entry name" value="HYALURONAN SYNTHASE"/>
    <property type="match status" value="1"/>
</dbReference>
<keyword evidence="6" id="KW-0812">Transmembrane</keyword>
<organism evidence="8 9">
    <name type="scientific">Streptomyces himalayensis subsp. aureolus</name>
    <dbReference type="NCBI Taxonomy" id="2758039"/>
    <lineage>
        <taxon>Bacteria</taxon>
        <taxon>Bacillati</taxon>
        <taxon>Actinomycetota</taxon>
        <taxon>Actinomycetes</taxon>
        <taxon>Kitasatosporales</taxon>
        <taxon>Streptomycetaceae</taxon>
        <taxon>Streptomyces</taxon>
        <taxon>Streptomyces himalayensis</taxon>
    </lineage>
</organism>
<dbReference type="Proteomes" id="UP000586976">
    <property type="component" value="Unassembled WGS sequence"/>
</dbReference>
<gene>
    <name evidence="8" type="ORF">H1V43_28675</name>
</gene>
<comment type="subcellular location">
    <subcellularLocation>
        <location evidence="1">Cell membrane</location>
    </subcellularLocation>
</comment>
<evidence type="ECO:0000256" key="1">
    <source>
        <dbReference type="ARBA" id="ARBA00004236"/>
    </source>
</evidence>
<keyword evidence="4 8" id="KW-0808">Transferase</keyword>
<dbReference type="Pfam" id="PF13641">
    <property type="entry name" value="Glyco_tranf_2_3"/>
    <property type="match status" value="1"/>
</dbReference>
<sequence>MICVAQIGRRRCLAVSLVSAAALTAYAHHHLTRIVHEPSRLVAIDALAFCWLAFTLIAAHTHRDIRLTAGQARRLDDRRVTVVVPVFNEDPKTFRALLESVARQSRLPQRLHVVDNGSTDSDCRVVFDDWVRTAPARLEVRYDATGRVGKRRAQAVAFDADPEADIFCTVDSDTVLDPHAIREGIAPFSRADITSVAGLLLGLNHAQNLLTRLVDLSYVMSFLNGRSSTSRLGSVVVNCGGLAFYRADVVRKYQHAYVTQTVWGRPVSSGDDRMLTGYSLLEGRTVIQERSVAYTLLPDNLSHLTRQRLRWWRSFFWGGGWLIRTCPLSKPGWWLVLWQFAGFVLNSYAFPVVLIVHLSEAGRFALPFLGYVALLSYLRSMRYFTLRRPDQTRLQQLMIFAMAPFSTLLNLYVCTVLQYAGLATVLKTGWSTRQTVEVSLGAVPEVGARTVPGAEVRT</sequence>
<dbReference type="GO" id="GO:0085029">
    <property type="term" value="P:extracellular matrix assembly"/>
    <property type="evidence" value="ECO:0007669"/>
    <property type="project" value="TreeGrafter"/>
</dbReference>
<dbReference type="PANTHER" id="PTHR22913:SF12">
    <property type="entry name" value="MANNURONAN SYNTHASE"/>
    <property type="match status" value="1"/>
</dbReference>
<protein>
    <submittedName>
        <fullName evidence="8">Glycosyltransferase</fullName>
    </submittedName>
</protein>
<feature type="signal peptide" evidence="7">
    <location>
        <begin position="1"/>
        <end position="27"/>
    </location>
</feature>
<evidence type="ECO:0000256" key="5">
    <source>
        <dbReference type="ARBA" id="ARBA00023136"/>
    </source>
</evidence>
<feature type="transmembrane region" description="Helical" evidence="6">
    <location>
        <begin position="333"/>
        <end position="355"/>
    </location>
</feature>
<dbReference type="RefSeq" id="WP_181866782.1">
    <property type="nucleotide sequence ID" value="NZ_JACEQY010000038.1"/>
</dbReference>
<keyword evidence="9" id="KW-1185">Reference proteome</keyword>
<evidence type="ECO:0000256" key="6">
    <source>
        <dbReference type="SAM" id="Phobius"/>
    </source>
</evidence>
<evidence type="ECO:0000313" key="9">
    <source>
        <dbReference type="Proteomes" id="UP000586976"/>
    </source>
</evidence>
<evidence type="ECO:0000256" key="4">
    <source>
        <dbReference type="ARBA" id="ARBA00022679"/>
    </source>
</evidence>
<dbReference type="Gene3D" id="3.90.550.10">
    <property type="entry name" value="Spore Coat Polysaccharide Biosynthesis Protein SpsA, Chain A"/>
    <property type="match status" value="1"/>
</dbReference>
<name>A0A7W2D696_9ACTN</name>
<keyword evidence="3" id="KW-0328">Glycosyltransferase</keyword>
<dbReference type="EMBL" id="JACEQY010000038">
    <property type="protein sequence ID" value="MBA4865255.1"/>
    <property type="molecule type" value="Genomic_DNA"/>
</dbReference>
<keyword evidence="6" id="KW-1133">Transmembrane helix</keyword>
<evidence type="ECO:0000256" key="3">
    <source>
        <dbReference type="ARBA" id="ARBA00022676"/>
    </source>
</evidence>
<keyword evidence="5 6" id="KW-0472">Membrane</keyword>
<evidence type="ECO:0000256" key="2">
    <source>
        <dbReference type="ARBA" id="ARBA00022475"/>
    </source>
</evidence>
<feature type="transmembrane region" description="Helical" evidence="6">
    <location>
        <begin position="399"/>
        <end position="420"/>
    </location>
</feature>
<dbReference type="GO" id="GO:0050501">
    <property type="term" value="F:hyaluronan synthase activity"/>
    <property type="evidence" value="ECO:0007669"/>
    <property type="project" value="TreeGrafter"/>
</dbReference>
<keyword evidence="2" id="KW-1003">Cell membrane</keyword>
<dbReference type="SUPFAM" id="SSF53448">
    <property type="entry name" value="Nucleotide-diphospho-sugar transferases"/>
    <property type="match status" value="1"/>
</dbReference>
<feature type="transmembrane region" description="Helical" evidence="6">
    <location>
        <begin position="361"/>
        <end position="378"/>
    </location>
</feature>
<proteinExistence type="predicted"/>